<reference evidence="3 4" key="1">
    <citation type="submission" date="2018-01" db="EMBL/GenBank/DDBJ databases">
        <title>The draft genome sequence of Cohaesibacter sp. H1304.</title>
        <authorList>
            <person name="Wang N.-N."/>
            <person name="Du Z.-J."/>
        </authorList>
    </citation>
    <scope>NUCLEOTIDE SEQUENCE [LARGE SCALE GENOMIC DNA]</scope>
    <source>
        <strain evidence="3 4">H1304</strain>
    </source>
</reference>
<organism evidence="3 4">
    <name type="scientific">Cohaesibacter celericrescens</name>
    <dbReference type="NCBI Taxonomy" id="2067669"/>
    <lineage>
        <taxon>Bacteria</taxon>
        <taxon>Pseudomonadati</taxon>
        <taxon>Pseudomonadota</taxon>
        <taxon>Alphaproteobacteria</taxon>
        <taxon>Hyphomicrobiales</taxon>
        <taxon>Cohaesibacteraceae</taxon>
    </lineage>
</organism>
<protein>
    <recommendedName>
        <fullName evidence="2">UPF0102 protein C0081_14975</fullName>
    </recommendedName>
</protein>
<dbReference type="GO" id="GO:0003676">
    <property type="term" value="F:nucleic acid binding"/>
    <property type="evidence" value="ECO:0007669"/>
    <property type="project" value="InterPro"/>
</dbReference>
<dbReference type="Proteomes" id="UP000234881">
    <property type="component" value="Unassembled WGS sequence"/>
</dbReference>
<evidence type="ECO:0000313" key="4">
    <source>
        <dbReference type="Proteomes" id="UP000234881"/>
    </source>
</evidence>
<comment type="caution">
    <text evidence="3">The sequence shown here is derived from an EMBL/GenBank/DDBJ whole genome shotgun (WGS) entry which is preliminary data.</text>
</comment>
<dbReference type="InterPro" id="IPR011856">
    <property type="entry name" value="tRNA_endonuc-like_dom_sf"/>
</dbReference>
<name>A0A2N5XP55_9HYPH</name>
<dbReference type="PANTHER" id="PTHR34039:SF1">
    <property type="entry name" value="UPF0102 PROTEIN YRAN"/>
    <property type="match status" value="1"/>
</dbReference>
<sequence length="146" mass="16626">MIGEPASTKNRPNAKASAMAVAKEKQRKRSYDRGIRAERWAGWLMRAKGFQIMKCRYKAQGGEIDLICRKGDLLVFVEVKYRASIDDALYSITPRNQARIVTAASHYLAAYPDETINTYRFDVMAFAKGARFVPLWQHIEAAFDAF</sequence>
<accession>A0A2N5XP55</accession>
<dbReference type="Gene3D" id="3.40.1350.10">
    <property type="match status" value="1"/>
</dbReference>
<dbReference type="InterPro" id="IPR003509">
    <property type="entry name" value="UPF0102_YraN-like"/>
</dbReference>
<keyword evidence="4" id="KW-1185">Reference proteome</keyword>
<dbReference type="EMBL" id="PKUQ01000031">
    <property type="protein sequence ID" value="PLW76207.1"/>
    <property type="molecule type" value="Genomic_DNA"/>
</dbReference>
<dbReference type="PANTHER" id="PTHR34039">
    <property type="entry name" value="UPF0102 PROTEIN YRAN"/>
    <property type="match status" value="1"/>
</dbReference>
<evidence type="ECO:0000256" key="2">
    <source>
        <dbReference type="HAMAP-Rule" id="MF_00048"/>
    </source>
</evidence>
<dbReference type="OrthoDB" id="9812968at2"/>
<dbReference type="HAMAP" id="MF_00048">
    <property type="entry name" value="UPF0102"/>
    <property type="match status" value="1"/>
</dbReference>
<evidence type="ECO:0000256" key="1">
    <source>
        <dbReference type="ARBA" id="ARBA00006738"/>
    </source>
</evidence>
<dbReference type="InterPro" id="IPR011335">
    <property type="entry name" value="Restrct_endonuc-II-like"/>
</dbReference>
<dbReference type="AlphaFoldDB" id="A0A2N5XP55"/>
<proteinExistence type="inferred from homology"/>
<dbReference type="Pfam" id="PF02021">
    <property type="entry name" value="UPF0102"/>
    <property type="match status" value="1"/>
</dbReference>
<evidence type="ECO:0000313" key="3">
    <source>
        <dbReference type="EMBL" id="PLW76207.1"/>
    </source>
</evidence>
<gene>
    <name evidence="3" type="ORF">C0081_14975</name>
</gene>
<dbReference type="RefSeq" id="WP_101534640.1">
    <property type="nucleotide sequence ID" value="NZ_PKUQ01000031.1"/>
</dbReference>
<dbReference type="SUPFAM" id="SSF52980">
    <property type="entry name" value="Restriction endonuclease-like"/>
    <property type="match status" value="1"/>
</dbReference>
<comment type="similarity">
    <text evidence="1 2">Belongs to the UPF0102 family.</text>
</comment>